<dbReference type="KEGG" id="snh:120018587"/>
<gene>
    <name evidence="18" type="primary">LOC120018587</name>
</gene>
<feature type="transmembrane region" description="Helical" evidence="15">
    <location>
        <begin position="398"/>
        <end position="418"/>
    </location>
</feature>
<dbReference type="GO" id="GO:0005549">
    <property type="term" value="F:odorant binding"/>
    <property type="evidence" value="ECO:0007669"/>
    <property type="project" value="TreeGrafter"/>
</dbReference>
<dbReference type="InterPro" id="IPR000725">
    <property type="entry name" value="Olfact_rcpt"/>
</dbReference>
<evidence type="ECO:0000256" key="8">
    <source>
        <dbReference type="ARBA" id="ARBA00023136"/>
    </source>
</evidence>
<keyword evidence="2" id="KW-1003">Cell membrane</keyword>
<dbReference type="SUPFAM" id="SSF81321">
    <property type="entry name" value="Family A G protein-coupled receptor-like"/>
    <property type="match status" value="1"/>
</dbReference>
<feature type="region of interest" description="Disordered" evidence="14">
    <location>
        <begin position="1"/>
        <end position="23"/>
    </location>
</feature>
<keyword evidence="7 13" id="KW-0297">G-protein coupled receptor</keyword>
<dbReference type="Pfam" id="PF13853">
    <property type="entry name" value="7tm_4"/>
    <property type="match status" value="1"/>
</dbReference>
<keyword evidence="3" id="KW-0716">Sensory transduction</keyword>
<feature type="domain" description="G-protein coupled receptors family 1 profile" evidence="16">
    <location>
        <begin position="168"/>
        <end position="415"/>
    </location>
</feature>
<evidence type="ECO:0000256" key="3">
    <source>
        <dbReference type="ARBA" id="ARBA00022606"/>
    </source>
</evidence>
<keyword evidence="4 13" id="KW-0812">Transmembrane</keyword>
<evidence type="ECO:0000256" key="1">
    <source>
        <dbReference type="ARBA" id="ARBA00004651"/>
    </source>
</evidence>
<protein>
    <submittedName>
        <fullName evidence="18">Olfactory receptor 6N1-like</fullName>
    </submittedName>
</protein>
<dbReference type="InterPro" id="IPR000276">
    <property type="entry name" value="GPCR_Rhodpsn"/>
</dbReference>
<evidence type="ECO:0000256" key="13">
    <source>
        <dbReference type="RuleBase" id="RU000688"/>
    </source>
</evidence>
<evidence type="ECO:0000256" key="7">
    <source>
        <dbReference type="ARBA" id="ARBA00023040"/>
    </source>
</evidence>
<dbReference type="PRINTS" id="PR00237">
    <property type="entry name" value="GPCRRHODOPSN"/>
</dbReference>
<keyword evidence="5" id="KW-0552">Olfaction</keyword>
<evidence type="ECO:0000256" key="2">
    <source>
        <dbReference type="ARBA" id="ARBA00022475"/>
    </source>
</evidence>
<keyword evidence="10 13" id="KW-0675">Receptor</keyword>
<feature type="transmembrane region" description="Helical" evidence="15">
    <location>
        <begin position="365"/>
        <end position="386"/>
    </location>
</feature>
<organism evidence="17 18">
    <name type="scientific">Salvelinus namaycush</name>
    <name type="common">Lake trout</name>
    <name type="synonym">Salmo namaycush</name>
    <dbReference type="NCBI Taxonomy" id="8040"/>
    <lineage>
        <taxon>Eukaryota</taxon>
        <taxon>Metazoa</taxon>
        <taxon>Chordata</taxon>
        <taxon>Craniata</taxon>
        <taxon>Vertebrata</taxon>
        <taxon>Euteleostomi</taxon>
        <taxon>Actinopterygii</taxon>
        <taxon>Neopterygii</taxon>
        <taxon>Teleostei</taxon>
        <taxon>Protacanthopterygii</taxon>
        <taxon>Salmoniformes</taxon>
        <taxon>Salmonidae</taxon>
        <taxon>Salmoninae</taxon>
        <taxon>Salvelinus</taxon>
    </lineage>
</organism>
<keyword evidence="11" id="KW-0325">Glycoprotein</keyword>
<feature type="transmembrane region" description="Helical" evidence="15">
    <location>
        <begin position="271"/>
        <end position="291"/>
    </location>
</feature>
<dbReference type="PROSITE" id="PS00237">
    <property type="entry name" value="G_PROTEIN_RECEP_F1_1"/>
    <property type="match status" value="1"/>
</dbReference>
<accession>A0A8U0P3S5</accession>
<proteinExistence type="inferred from homology"/>
<feature type="transmembrane region" description="Helical" evidence="15">
    <location>
        <begin position="323"/>
        <end position="344"/>
    </location>
</feature>
<evidence type="ECO:0000256" key="4">
    <source>
        <dbReference type="ARBA" id="ARBA00022692"/>
    </source>
</evidence>
<evidence type="ECO:0000256" key="10">
    <source>
        <dbReference type="ARBA" id="ARBA00023170"/>
    </source>
</evidence>
<dbReference type="AlphaFoldDB" id="A0A8U0P3S5"/>
<reference evidence="18" key="1">
    <citation type="submission" date="2025-08" db="UniProtKB">
        <authorList>
            <consortium name="RefSeq"/>
        </authorList>
    </citation>
    <scope>IDENTIFICATION</scope>
    <source>
        <tissue evidence="18">White muscle</tissue>
    </source>
</reference>
<comment type="subcellular location">
    <subcellularLocation>
        <location evidence="1">Cell membrane</location>
        <topology evidence="1">Multi-pass membrane protein</topology>
    </subcellularLocation>
</comment>
<evidence type="ECO:0000256" key="12">
    <source>
        <dbReference type="ARBA" id="ARBA00023224"/>
    </source>
</evidence>
<keyword evidence="6 15" id="KW-1133">Transmembrane helix</keyword>
<evidence type="ECO:0000256" key="14">
    <source>
        <dbReference type="SAM" id="MobiDB-lite"/>
    </source>
</evidence>
<sequence>MEKLGATVSLTSRDQPQSNRQVEKTNQELERLLRNHCQDWTLSQTAAPAVDEWYRRAEVWNAAHMRLQSAVRRIWWTATAYLVDWEGYGPEERSWVHILDPNIIRDFHLCCPDRPALRPRGHGQPHIPLALDIASLLATGPVNHHETFNNKSANFILSLITYLFIITVNLTLIITIIQEKGLHEPMYIFLCSLCVNGLYGTSGFYPKLLLDLQSDVQVISYGGCFTQAYVIYTSVLCEMSTLTVMSYDRYVAICRPLLYHTIVTSLTVRKLLLFSWGYPLFIALIAVSLAVRIPLCGSRIDKIFCDNLSILKHACLPITINQFLNKCIIVVHVLQILFIVFSYCKIVRNCVKSAKGRIKFTQTCVPHLITMVIFITVTLFDTLQGWNNVNITLNMRNAMAVQFLVIPPVLNPVIYGLNLQQIRRAVFRNSARSDHGPCLHSYVSSSCYSVLDSPLYYSLGYTSGPCPNPSRSSLSFRT</sequence>
<dbReference type="Gene3D" id="1.20.1070.10">
    <property type="entry name" value="Rhodopsin 7-helix transmembrane proteins"/>
    <property type="match status" value="1"/>
</dbReference>
<comment type="similarity">
    <text evidence="13">Belongs to the G-protein coupled receptor 1 family.</text>
</comment>
<dbReference type="FunFam" id="1.20.1070.10:FF:000024">
    <property type="entry name" value="Olfactory receptor"/>
    <property type="match status" value="1"/>
</dbReference>
<evidence type="ECO:0000256" key="15">
    <source>
        <dbReference type="SAM" id="Phobius"/>
    </source>
</evidence>
<feature type="transmembrane region" description="Helical" evidence="15">
    <location>
        <begin position="155"/>
        <end position="174"/>
    </location>
</feature>
<evidence type="ECO:0000313" key="17">
    <source>
        <dbReference type="Proteomes" id="UP000808372"/>
    </source>
</evidence>
<evidence type="ECO:0000256" key="9">
    <source>
        <dbReference type="ARBA" id="ARBA00023157"/>
    </source>
</evidence>
<keyword evidence="8 15" id="KW-0472">Membrane</keyword>
<keyword evidence="17" id="KW-1185">Reference proteome</keyword>
<dbReference type="PROSITE" id="PS50262">
    <property type="entry name" value="G_PROTEIN_RECEP_F1_2"/>
    <property type="match status" value="1"/>
</dbReference>
<name>A0A8U0P3S5_SALNM</name>
<dbReference type="RefSeq" id="XP_038817727.1">
    <property type="nucleotide sequence ID" value="XM_038961799.1"/>
</dbReference>
<keyword evidence="12 13" id="KW-0807">Transducer</keyword>
<evidence type="ECO:0000256" key="6">
    <source>
        <dbReference type="ARBA" id="ARBA00022989"/>
    </source>
</evidence>
<evidence type="ECO:0000259" key="16">
    <source>
        <dbReference type="PROSITE" id="PS50262"/>
    </source>
</evidence>
<feature type="compositionally biased region" description="Polar residues" evidence="14">
    <location>
        <begin position="8"/>
        <end position="20"/>
    </location>
</feature>
<dbReference type="Proteomes" id="UP000808372">
    <property type="component" value="Chromosome 23"/>
</dbReference>
<dbReference type="GO" id="GO:0004930">
    <property type="term" value="F:G protein-coupled receptor activity"/>
    <property type="evidence" value="ECO:0007669"/>
    <property type="project" value="UniProtKB-KW"/>
</dbReference>
<feature type="transmembrane region" description="Helical" evidence="15">
    <location>
        <begin position="186"/>
        <end position="206"/>
    </location>
</feature>
<evidence type="ECO:0000313" key="18">
    <source>
        <dbReference type="RefSeq" id="XP_038817727.1"/>
    </source>
</evidence>
<dbReference type="PRINTS" id="PR00245">
    <property type="entry name" value="OLFACTORYR"/>
</dbReference>
<dbReference type="GeneID" id="120018587"/>
<dbReference type="GO" id="GO:0005886">
    <property type="term" value="C:plasma membrane"/>
    <property type="evidence" value="ECO:0007669"/>
    <property type="project" value="UniProtKB-SubCell"/>
</dbReference>
<dbReference type="InterPro" id="IPR052921">
    <property type="entry name" value="GPCR1_Superfamily_Member"/>
</dbReference>
<dbReference type="GO" id="GO:0004984">
    <property type="term" value="F:olfactory receptor activity"/>
    <property type="evidence" value="ECO:0007669"/>
    <property type="project" value="InterPro"/>
</dbReference>
<keyword evidence="9" id="KW-1015">Disulfide bond</keyword>
<dbReference type="PANTHER" id="PTHR26451:SF871">
    <property type="entry name" value="ODORANT RECEPTOR-RELATED"/>
    <property type="match status" value="1"/>
</dbReference>
<evidence type="ECO:0000256" key="5">
    <source>
        <dbReference type="ARBA" id="ARBA00022725"/>
    </source>
</evidence>
<dbReference type="InterPro" id="IPR017452">
    <property type="entry name" value="GPCR_Rhodpsn_7TM"/>
</dbReference>
<dbReference type="PANTHER" id="PTHR26451">
    <property type="entry name" value="G_PROTEIN_RECEP_F1_2 DOMAIN-CONTAINING PROTEIN"/>
    <property type="match status" value="1"/>
</dbReference>
<evidence type="ECO:0000256" key="11">
    <source>
        <dbReference type="ARBA" id="ARBA00023180"/>
    </source>
</evidence>